<dbReference type="Proteomes" id="UP000471322">
    <property type="component" value="Unassembled WGS sequence"/>
</dbReference>
<sequence length="267" mass="31682">MFSLKFKAQEYRICKHCSEFNPDKDAKFCIFCGKELYHVARQKFDYIYSKNPAIMVAFLAKVAKVDNKIITQDLSKFISSLLDKIEMFYTKEYSGFRNTYASIFEYEKNQGRSISELCSNIRISKEEADFLICLLLDLIYYDKQMSANENTLMENIIIGLGLNLISFREIKIRYEQIYNFTHENTQQKQEKHQDEIKITLEQAYEILNSHPNDDFESIKKNYRKLAKEYHYDNLHSKELPPELLKIAQEMMKKINLAYEIIKQARGE</sequence>
<gene>
    <name evidence="1" type="ORF">GL567_01790</name>
</gene>
<dbReference type="Pfam" id="PF00226">
    <property type="entry name" value="DnaJ"/>
    <property type="match status" value="1"/>
</dbReference>
<comment type="caution">
    <text evidence="1">The sequence shown here is derived from an EMBL/GenBank/DDBJ whole genome shotgun (WGS) entry which is preliminary data.</text>
</comment>
<dbReference type="GeneID" id="93004471"/>
<dbReference type="EMBL" id="AANNSE010000002">
    <property type="protein sequence ID" value="EDP6814311.1"/>
    <property type="molecule type" value="Genomic_DNA"/>
</dbReference>
<evidence type="ECO:0000313" key="1">
    <source>
        <dbReference type="EMBL" id="EDP6814311.1"/>
    </source>
</evidence>
<proteinExistence type="predicted"/>
<dbReference type="InterPro" id="IPR029024">
    <property type="entry name" value="TerB-like"/>
</dbReference>
<name>A0A5L4MB54_CAMLA</name>
<dbReference type="Gene3D" id="1.10.287.110">
    <property type="entry name" value="DnaJ domain"/>
    <property type="match status" value="1"/>
</dbReference>
<organism evidence="1 2">
    <name type="scientific">Campylobacter lari</name>
    <dbReference type="NCBI Taxonomy" id="201"/>
    <lineage>
        <taxon>Bacteria</taxon>
        <taxon>Pseudomonadati</taxon>
        <taxon>Campylobacterota</taxon>
        <taxon>Epsilonproteobacteria</taxon>
        <taxon>Campylobacterales</taxon>
        <taxon>Campylobacteraceae</taxon>
        <taxon>Campylobacter</taxon>
    </lineage>
</organism>
<dbReference type="CDD" id="cd06257">
    <property type="entry name" value="DnaJ"/>
    <property type="match status" value="1"/>
</dbReference>
<dbReference type="RefSeq" id="WP_149062094.1">
    <property type="nucleotide sequence ID" value="NZ_JAHCYN010000007.1"/>
</dbReference>
<dbReference type="AlphaFoldDB" id="A0A5L4MB54"/>
<dbReference type="InterPro" id="IPR036869">
    <property type="entry name" value="J_dom_sf"/>
</dbReference>
<dbReference type="InterPro" id="IPR001623">
    <property type="entry name" value="DnaJ_domain"/>
</dbReference>
<dbReference type="PRINTS" id="PR00625">
    <property type="entry name" value="JDOMAIN"/>
</dbReference>
<dbReference type="SMART" id="SM00271">
    <property type="entry name" value="DnaJ"/>
    <property type="match status" value="1"/>
</dbReference>
<protein>
    <submittedName>
        <fullName evidence="1">DnaJ domain-containing protein</fullName>
    </submittedName>
</protein>
<dbReference type="Gene3D" id="1.10.3680.10">
    <property type="entry name" value="TerB-like"/>
    <property type="match status" value="1"/>
</dbReference>
<dbReference type="SUPFAM" id="SSF46565">
    <property type="entry name" value="Chaperone J-domain"/>
    <property type="match status" value="1"/>
</dbReference>
<reference evidence="1 2" key="1">
    <citation type="submission" date="2019-11" db="EMBL/GenBank/DDBJ databases">
        <authorList>
            <consortium name="PulseNet: The National Subtyping Network for Foodborne Disease Surveillance"/>
            <person name="Tarr C.L."/>
            <person name="Trees E."/>
            <person name="Katz L.S."/>
            <person name="Carleton-Romer H.A."/>
            <person name="Stroika S."/>
            <person name="Kucerova Z."/>
            <person name="Roache K.F."/>
            <person name="Sabol A.L."/>
            <person name="Besser J."/>
            <person name="Gerner-Smidt P."/>
        </authorList>
    </citation>
    <scope>NUCLEOTIDE SEQUENCE [LARGE SCALE GENOMIC DNA]</scope>
    <source>
        <strain evidence="1 2">PNUSAC013627</strain>
    </source>
</reference>
<dbReference type="SUPFAM" id="SSF158682">
    <property type="entry name" value="TerB-like"/>
    <property type="match status" value="1"/>
</dbReference>
<accession>A0A5L4MB54</accession>
<evidence type="ECO:0000313" key="2">
    <source>
        <dbReference type="Proteomes" id="UP000471322"/>
    </source>
</evidence>
<dbReference type="PROSITE" id="PS50076">
    <property type="entry name" value="DNAJ_2"/>
    <property type="match status" value="1"/>
</dbReference>